<dbReference type="AlphaFoldDB" id="A0A2P2JND2"/>
<accession>A0A2P2JND2</accession>
<name>A0A2P2JND2_RHIMU</name>
<dbReference type="EMBL" id="GGEC01014488">
    <property type="protein sequence ID" value="MBW94971.1"/>
    <property type="molecule type" value="Transcribed_RNA"/>
</dbReference>
<evidence type="ECO:0000313" key="1">
    <source>
        <dbReference type="EMBL" id="MBW94971.1"/>
    </source>
</evidence>
<organism evidence="1">
    <name type="scientific">Rhizophora mucronata</name>
    <name type="common">Asiatic mangrove</name>
    <dbReference type="NCBI Taxonomy" id="61149"/>
    <lineage>
        <taxon>Eukaryota</taxon>
        <taxon>Viridiplantae</taxon>
        <taxon>Streptophyta</taxon>
        <taxon>Embryophyta</taxon>
        <taxon>Tracheophyta</taxon>
        <taxon>Spermatophyta</taxon>
        <taxon>Magnoliopsida</taxon>
        <taxon>eudicotyledons</taxon>
        <taxon>Gunneridae</taxon>
        <taxon>Pentapetalae</taxon>
        <taxon>rosids</taxon>
        <taxon>fabids</taxon>
        <taxon>Malpighiales</taxon>
        <taxon>Rhizophoraceae</taxon>
        <taxon>Rhizophora</taxon>
    </lineage>
</organism>
<sequence>MKVAFEMARLLELMHSSTDHLLPYSVQNMDAKHIMLNQDCNSYLFDLSMISGGILTDERMILDFVTCCIGYVDPYFAREGIGWSKMNDVCALAVCYLD</sequence>
<reference evidence="1" key="1">
    <citation type="submission" date="2018-02" db="EMBL/GenBank/DDBJ databases">
        <title>Rhizophora mucronata_Transcriptome.</title>
        <authorList>
            <person name="Meera S.P."/>
            <person name="Sreeshan A."/>
            <person name="Augustine A."/>
        </authorList>
    </citation>
    <scope>NUCLEOTIDE SEQUENCE</scope>
    <source>
        <tissue evidence="1">Leaf</tissue>
    </source>
</reference>
<evidence type="ECO:0008006" key="2">
    <source>
        <dbReference type="Google" id="ProtNLM"/>
    </source>
</evidence>
<proteinExistence type="predicted"/>
<protein>
    <recommendedName>
        <fullName evidence="2">Protein kinase domain-containing protein</fullName>
    </recommendedName>
</protein>